<feature type="signal peptide" evidence="1">
    <location>
        <begin position="1"/>
        <end position="23"/>
    </location>
</feature>
<dbReference type="Proteomes" id="UP000236319">
    <property type="component" value="Unassembled WGS sequence"/>
</dbReference>
<sequence length="191" mass="21007">MFWATPFLVLATLLGVNYGSVLAYDPEYALDKTELSGEFSIRVLKPGIDGSRSVASGDRVKALLRTFSPSVPKNITGFAEQIFEAGKHPVVPLNNAIANMRLDEIRRVGIPFGDFDRLTNSTVGKMEMDLHSLQLKAVSEMLQLSGDDDADGQQLKTWKVLIYDDEARKLLSPILKGAHTGGGRRIPCQPY</sequence>
<protein>
    <submittedName>
        <fullName evidence="2">Sec1 family protein</fullName>
    </submittedName>
</protein>
<dbReference type="AlphaFoldDB" id="A0A2H6KF22"/>
<feature type="chain" id="PRO_5014119199" evidence="1">
    <location>
        <begin position="24"/>
        <end position="191"/>
    </location>
</feature>
<dbReference type="Gene3D" id="3.40.50.2060">
    <property type="match status" value="1"/>
</dbReference>
<dbReference type="RefSeq" id="XP_028867834.1">
    <property type="nucleotide sequence ID" value="XM_029012001.1"/>
</dbReference>
<keyword evidence="1" id="KW-0732">Signal</keyword>
<proteinExistence type="predicted"/>
<organism evidence="2 3">
    <name type="scientific">Babesia ovata</name>
    <dbReference type="NCBI Taxonomy" id="189622"/>
    <lineage>
        <taxon>Eukaryota</taxon>
        <taxon>Sar</taxon>
        <taxon>Alveolata</taxon>
        <taxon>Apicomplexa</taxon>
        <taxon>Aconoidasida</taxon>
        <taxon>Piroplasmida</taxon>
        <taxon>Babesiidae</taxon>
        <taxon>Babesia</taxon>
    </lineage>
</organism>
<reference evidence="2 3" key="1">
    <citation type="journal article" date="2017" name="BMC Genomics">
        <title>Whole-genome assembly of Babesia ovata and comparative genomics between closely related pathogens.</title>
        <authorList>
            <person name="Yamagishi J."/>
            <person name="Asada M."/>
            <person name="Hakimi H."/>
            <person name="Tanaka T.Q."/>
            <person name="Sugimoto C."/>
            <person name="Kawazu S."/>
        </authorList>
    </citation>
    <scope>NUCLEOTIDE SEQUENCE [LARGE SCALE GENOMIC DNA]</scope>
    <source>
        <strain evidence="2 3">Miyake</strain>
    </source>
</reference>
<evidence type="ECO:0000313" key="3">
    <source>
        <dbReference type="Proteomes" id="UP000236319"/>
    </source>
</evidence>
<dbReference type="GeneID" id="39875361"/>
<dbReference type="VEuPathDB" id="PiroplasmaDB:BOVATA_030840"/>
<evidence type="ECO:0000313" key="2">
    <source>
        <dbReference type="EMBL" id="GBE61591.1"/>
    </source>
</evidence>
<keyword evidence="3" id="KW-1185">Reference proteome</keyword>
<dbReference type="InterPro" id="IPR043154">
    <property type="entry name" value="Sec-1-like_dom1"/>
</dbReference>
<accession>A0A2H6KF22</accession>
<comment type="caution">
    <text evidence="2">The sequence shown here is derived from an EMBL/GenBank/DDBJ whole genome shotgun (WGS) entry which is preliminary data.</text>
</comment>
<dbReference type="OrthoDB" id="1902587at2759"/>
<name>A0A2H6KF22_9APIC</name>
<evidence type="ECO:0000256" key="1">
    <source>
        <dbReference type="SAM" id="SignalP"/>
    </source>
</evidence>
<dbReference type="EMBL" id="BDSA01000003">
    <property type="protein sequence ID" value="GBE61591.1"/>
    <property type="molecule type" value="Genomic_DNA"/>
</dbReference>
<gene>
    <name evidence="2" type="ORF">BOVATA_030840</name>
</gene>